<keyword evidence="6 7" id="KW-0472">Membrane</keyword>
<evidence type="ECO:0000256" key="2">
    <source>
        <dbReference type="ARBA" id="ARBA00022475"/>
    </source>
</evidence>
<dbReference type="InterPro" id="IPR036938">
    <property type="entry name" value="PAP2/HPO_sf"/>
</dbReference>
<keyword evidence="4" id="KW-0378">Hydrolase</keyword>
<dbReference type="SMART" id="SM00014">
    <property type="entry name" value="acidPPc"/>
    <property type="match status" value="1"/>
</dbReference>
<dbReference type="Gene3D" id="1.20.144.10">
    <property type="entry name" value="Phosphatidic acid phosphatase type 2/haloperoxidase"/>
    <property type="match status" value="2"/>
</dbReference>
<sequence>MNHSETWLRRHYLKLLILFGGVLLPLYLFGTLAEDVVEKEIFLFDKPILLFVHSHANAMLDAAMVFFTRAGSAAALAPFDVLVFLYLLRRRNRMQAAFWVLAVGGAALLNMLAKHVFARGRPDFWISLLPETTFSFPSGHAMHSMAVVAALVALTWHSRWRWLVALIGVCFVFLVGLSRIYLGVHFPSDILAGWTASLTWVIGLSVLFKDVWQQRRRTGTSVAAKFD</sequence>
<evidence type="ECO:0000256" key="3">
    <source>
        <dbReference type="ARBA" id="ARBA00022692"/>
    </source>
</evidence>
<feature type="transmembrane region" description="Helical" evidence="7">
    <location>
        <begin position="137"/>
        <end position="156"/>
    </location>
</feature>
<protein>
    <submittedName>
        <fullName evidence="9">Phosphatase PAP2 family protein</fullName>
    </submittedName>
</protein>
<evidence type="ECO:0000256" key="1">
    <source>
        <dbReference type="ARBA" id="ARBA00004651"/>
    </source>
</evidence>
<keyword evidence="2" id="KW-1003">Cell membrane</keyword>
<reference evidence="10" key="1">
    <citation type="journal article" date="2019" name="Int. J. Syst. Evol. Microbiol.">
        <title>The Global Catalogue of Microorganisms (GCM) 10K type strain sequencing project: providing services to taxonomists for standard genome sequencing and annotation.</title>
        <authorList>
            <consortium name="The Broad Institute Genomics Platform"/>
            <consortium name="The Broad Institute Genome Sequencing Center for Infectious Disease"/>
            <person name="Wu L."/>
            <person name="Ma J."/>
        </authorList>
    </citation>
    <scope>NUCLEOTIDE SEQUENCE [LARGE SCALE GENOMIC DNA]</scope>
    <source>
        <strain evidence="10">KCTC 42986</strain>
    </source>
</reference>
<dbReference type="Proteomes" id="UP001595530">
    <property type="component" value="Unassembled WGS sequence"/>
</dbReference>
<feature type="transmembrane region" description="Helical" evidence="7">
    <location>
        <begin position="163"/>
        <end position="184"/>
    </location>
</feature>
<dbReference type="PANTHER" id="PTHR14969:SF62">
    <property type="entry name" value="DECAPRENYLPHOSPHORYL-5-PHOSPHORIBOSE PHOSPHATASE RV3807C-RELATED"/>
    <property type="match status" value="1"/>
</dbReference>
<evidence type="ECO:0000313" key="9">
    <source>
        <dbReference type="EMBL" id="MFC3110484.1"/>
    </source>
</evidence>
<organism evidence="9 10">
    <name type="scientific">Undibacterium arcticum</name>
    <dbReference type="NCBI Taxonomy" id="1762892"/>
    <lineage>
        <taxon>Bacteria</taxon>
        <taxon>Pseudomonadati</taxon>
        <taxon>Pseudomonadota</taxon>
        <taxon>Betaproteobacteria</taxon>
        <taxon>Burkholderiales</taxon>
        <taxon>Oxalobacteraceae</taxon>
        <taxon>Undibacterium</taxon>
    </lineage>
</organism>
<feature type="transmembrane region" description="Helical" evidence="7">
    <location>
        <begin position="97"/>
        <end position="117"/>
    </location>
</feature>
<feature type="transmembrane region" description="Helical" evidence="7">
    <location>
        <begin position="12"/>
        <end position="30"/>
    </location>
</feature>
<evidence type="ECO:0000313" key="10">
    <source>
        <dbReference type="Proteomes" id="UP001595530"/>
    </source>
</evidence>
<comment type="caution">
    <text evidence="9">The sequence shown here is derived from an EMBL/GenBank/DDBJ whole genome shotgun (WGS) entry which is preliminary data.</text>
</comment>
<evidence type="ECO:0000259" key="8">
    <source>
        <dbReference type="SMART" id="SM00014"/>
    </source>
</evidence>
<name>A0ABV7F5V5_9BURK</name>
<keyword evidence="3 7" id="KW-0812">Transmembrane</keyword>
<dbReference type="CDD" id="cd03392">
    <property type="entry name" value="PAP2_like_2"/>
    <property type="match status" value="1"/>
</dbReference>
<dbReference type="RefSeq" id="WP_390323221.1">
    <property type="nucleotide sequence ID" value="NZ_JBHRTP010000080.1"/>
</dbReference>
<feature type="domain" description="Phosphatidic acid phosphatase type 2/haloperoxidase" evidence="8">
    <location>
        <begin position="92"/>
        <end position="205"/>
    </location>
</feature>
<keyword evidence="5 7" id="KW-1133">Transmembrane helix</keyword>
<comment type="subcellular location">
    <subcellularLocation>
        <location evidence="1">Cell membrane</location>
        <topology evidence="1">Multi-pass membrane protein</topology>
    </subcellularLocation>
</comment>
<dbReference type="InterPro" id="IPR000326">
    <property type="entry name" value="PAP2/HPO"/>
</dbReference>
<evidence type="ECO:0000256" key="7">
    <source>
        <dbReference type="SAM" id="Phobius"/>
    </source>
</evidence>
<keyword evidence="10" id="KW-1185">Reference proteome</keyword>
<dbReference type="SUPFAM" id="SSF48317">
    <property type="entry name" value="Acid phosphatase/Vanadium-dependent haloperoxidase"/>
    <property type="match status" value="1"/>
</dbReference>
<dbReference type="Pfam" id="PF01569">
    <property type="entry name" value="PAP2"/>
    <property type="match status" value="1"/>
</dbReference>
<evidence type="ECO:0000256" key="6">
    <source>
        <dbReference type="ARBA" id="ARBA00023136"/>
    </source>
</evidence>
<dbReference type="EMBL" id="JBHRTP010000080">
    <property type="protein sequence ID" value="MFC3110484.1"/>
    <property type="molecule type" value="Genomic_DNA"/>
</dbReference>
<evidence type="ECO:0000256" key="5">
    <source>
        <dbReference type="ARBA" id="ARBA00022989"/>
    </source>
</evidence>
<evidence type="ECO:0000256" key="4">
    <source>
        <dbReference type="ARBA" id="ARBA00022801"/>
    </source>
</evidence>
<proteinExistence type="predicted"/>
<accession>A0ABV7F5V5</accession>
<dbReference type="PANTHER" id="PTHR14969">
    <property type="entry name" value="SPHINGOSINE-1-PHOSPHATE PHOSPHOHYDROLASE"/>
    <property type="match status" value="1"/>
</dbReference>
<feature type="transmembrane region" description="Helical" evidence="7">
    <location>
        <begin position="66"/>
        <end position="88"/>
    </location>
</feature>
<feature type="transmembrane region" description="Helical" evidence="7">
    <location>
        <begin position="190"/>
        <end position="208"/>
    </location>
</feature>
<gene>
    <name evidence="9" type="ORF">ACFOFO_21380</name>
</gene>